<evidence type="ECO:0000256" key="1">
    <source>
        <dbReference type="SAM" id="MobiDB-lite"/>
    </source>
</evidence>
<name>A0A835SB48_CHLIN</name>
<dbReference type="OrthoDB" id="548403at2759"/>
<feature type="region of interest" description="Disordered" evidence="1">
    <location>
        <begin position="556"/>
        <end position="593"/>
    </location>
</feature>
<protein>
    <submittedName>
        <fullName evidence="2">Uncharacterized protein</fullName>
    </submittedName>
</protein>
<feature type="region of interest" description="Disordered" evidence="1">
    <location>
        <begin position="503"/>
        <end position="531"/>
    </location>
</feature>
<keyword evidence="3" id="KW-1185">Reference proteome</keyword>
<feature type="region of interest" description="Disordered" evidence="1">
    <location>
        <begin position="323"/>
        <end position="342"/>
    </location>
</feature>
<proteinExistence type="predicted"/>
<feature type="region of interest" description="Disordered" evidence="1">
    <location>
        <begin position="39"/>
        <end position="97"/>
    </location>
</feature>
<feature type="compositionally biased region" description="Low complexity" evidence="1">
    <location>
        <begin position="39"/>
        <end position="53"/>
    </location>
</feature>
<feature type="compositionally biased region" description="Low complexity" evidence="1">
    <location>
        <begin position="172"/>
        <end position="182"/>
    </location>
</feature>
<feature type="compositionally biased region" description="Polar residues" evidence="1">
    <location>
        <begin position="513"/>
        <end position="524"/>
    </location>
</feature>
<feature type="compositionally biased region" description="Basic residues" evidence="1">
    <location>
        <begin position="920"/>
        <end position="930"/>
    </location>
</feature>
<feature type="region of interest" description="Disordered" evidence="1">
    <location>
        <begin position="151"/>
        <end position="186"/>
    </location>
</feature>
<dbReference type="EMBL" id="JAEHOC010000070">
    <property type="protein sequence ID" value="KAG2424043.1"/>
    <property type="molecule type" value="Genomic_DNA"/>
</dbReference>
<feature type="region of interest" description="Disordered" evidence="1">
    <location>
        <begin position="910"/>
        <end position="930"/>
    </location>
</feature>
<evidence type="ECO:0000313" key="2">
    <source>
        <dbReference type="EMBL" id="KAG2424043.1"/>
    </source>
</evidence>
<gene>
    <name evidence="2" type="ORF">HXX76_014865</name>
</gene>
<organism evidence="2 3">
    <name type="scientific">Chlamydomonas incerta</name>
    <dbReference type="NCBI Taxonomy" id="51695"/>
    <lineage>
        <taxon>Eukaryota</taxon>
        <taxon>Viridiplantae</taxon>
        <taxon>Chlorophyta</taxon>
        <taxon>core chlorophytes</taxon>
        <taxon>Chlorophyceae</taxon>
        <taxon>CS clade</taxon>
        <taxon>Chlamydomonadales</taxon>
        <taxon>Chlamydomonadaceae</taxon>
        <taxon>Chlamydomonas</taxon>
    </lineage>
</organism>
<reference evidence="2" key="1">
    <citation type="journal article" date="2020" name="bioRxiv">
        <title>Comparative genomics of Chlamydomonas.</title>
        <authorList>
            <person name="Craig R.J."/>
            <person name="Hasan A.R."/>
            <person name="Ness R.W."/>
            <person name="Keightley P.D."/>
        </authorList>
    </citation>
    <scope>NUCLEOTIDE SEQUENCE</scope>
    <source>
        <strain evidence="2">SAG 7.73</strain>
    </source>
</reference>
<comment type="caution">
    <text evidence="2">The sequence shown here is derived from an EMBL/GenBank/DDBJ whole genome shotgun (WGS) entry which is preliminary data.</text>
</comment>
<feature type="region of interest" description="Disordered" evidence="1">
    <location>
        <begin position="1151"/>
        <end position="1176"/>
    </location>
</feature>
<dbReference type="Proteomes" id="UP000650467">
    <property type="component" value="Unassembled WGS sequence"/>
</dbReference>
<feature type="compositionally biased region" description="Basic and acidic residues" evidence="1">
    <location>
        <begin position="1158"/>
        <end position="1174"/>
    </location>
</feature>
<accession>A0A835SB48</accession>
<feature type="compositionally biased region" description="Polar residues" evidence="1">
    <location>
        <begin position="571"/>
        <end position="582"/>
    </location>
</feature>
<feature type="region of interest" description="Disordered" evidence="1">
    <location>
        <begin position="209"/>
        <end position="246"/>
    </location>
</feature>
<sequence>MTSRLVCAGKSSALLPQASEVSLTTRPVAAARTVACATASGPTSASAAADPATFDNSSRKSASAPRATRGRSGKRAPSTDASRPADSDAVRRKGPFPHAPAQITAAITRCTSLEQLLSLLQSLQVAGAGDQTLGSQPAAATAGSTLAVEDQVAEPAHARTEPAARPAPGPAAGPAGGPAARPSPRRRTLNAVQLSAALTTAEWLASRGSAVGDRSDGGGGAVPSDSPRPGGVKGSQGSGSRAGLLAPPCRPLSAPVASGLAGVLACHAEVVADANPPEMAAAMWAAARLRLQLPRGALEPVLEAVWLWDPADLDANRQELEEAEVGAAPPMPGRRRGRRGAASDSMGARELCLLLYAVSLLQPDYLRRNAGGFLEALNSYEAAAAAAAAAGRAGGRAGGGAAGGRLSREQVVGVVTALARAGARLDEEGMEFVMQACSCRLSSFSTSQLSGLLAAAQRWSSGAGGTVSRGGGPAHEVWLLHSALLQEMLGRLDQEQQRYLALRQQAREQRAQSESGQGDGTQSVRGARLLGGSTSDPVLGRALVTALQACVQAAPPQLHRPGSTGGGGGDNTPTYSSGSTSTHQHKDSEYGPSVRVTVPYPVLSRLLRQLRHRAACLGAREVCEALRLMAELRRGGHQRGIAAWKEGLRALLQRWAQCLQPSEGGQAGAPVAAADSNSSGLPVVTGSTAEDARTLVTTLHAVKQLGVWLHAEESAAVAAALWRLAPAMRHLADCAMCLTAVEDGVLGGLAGDSGAVHELPLHGEQAGPSALGFETAWTWQASTRRAAVDADNNTGGGFVGLGSAQRRAVDAVLRRSGELLLQQHLQQQEQLAGGKEVPQTADRHRQQRQRAGELVCLVRAAAAAGAYPPADWWAAWGGCVQVQWRQFSAAEAADVLFSLARLQRLQLTTERRAGAGHTRGSPRPRRGRGARKRLHTVAEYGAAVHPATTVHVAGPAATAAAQAGAAPLPVPTHLLLALLAVALGVRPGGSSSSSPAAADRRGTGGGAGLGPISTYYLVWAVERLQLSAVVEAALWTQPLSAAAARALPLLTPRKQVHLLRSATRAWRAAGLPLPAPVVQSWWSSFGSAAVARARAATLAHAAAVTAEAELVPPPGWAAELCRAAAACAGQLSAREAAALVSGMRLRPRLGLQCSSTHAPEHPRTDSRDGDREGRAAAAPLAASMDAELGLARVLLRAMRRKATQPPGAQDRTLARRLAWLLSRFLAVSAVGGSSGGSSSPGTGRLSAIAAGNIPGRQVPEEEAVVAPLARGAATAVTLRLAPRPQLSFRRN</sequence>
<evidence type="ECO:0000313" key="3">
    <source>
        <dbReference type="Proteomes" id="UP000650467"/>
    </source>
</evidence>